<reference evidence="2" key="1">
    <citation type="submission" date="2023-06" db="EMBL/GenBank/DDBJ databases">
        <title>Genome-scale phylogeny and comparative genomics of the fungal order Sordariales.</title>
        <authorList>
            <consortium name="Lawrence Berkeley National Laboratory"/>
            <person name="Hensen N."/>
            <person name="Bonometti L."/>
            <person name="Westerberg I."/>
            <person name="Brannstrom I.O."/>
            <person name="Guillou S."/>
            <person name="Cros-Aarteil S."/>
            <person name="Calhoun S."/>
            <person name="Haridas S."/>
            <person name="Kuo A."/>
            <person name="Mondo S."/>
            <person name="Pangilinan J."/>
            <person name="Riley R."/>
            <person name="Labutti K."/>
            <person name="Andreopoulos B."/>
            <person name="Lipzen A."/>
            <person name="Chen C."/>
            <person name="Yanf M."/>
            <person name="Daum C."/>
            <person name="Ng V."/>
            <person name="Clum A."/>
            <person name="Steindorff A."/>
            <person name="Ohm R."/>
            <person name="Martin F."/>
            <person name="Silar P."/>
            <person name="Natvig D."/>
            <person name="Lalanne C."/>
            <person name="Gautier V."/>
            <person name="Ament-Velasquez S.L."/>
            <person name="Kruys A."/>
            <person name="Hutchinson M.I."/>
            <person name="Powell A.J."/>
            <person name="Barry K."/>
            <person name="Miller A.N."/>
            <person name="Grigoriev I.V."/>
            <person name="Debuchy R."/>
            <person name="Gladieux P."/>
            <person name="Thoren M.H."/>
            <person name="Johannesson H."/>
        </authorList>
    </citation>
    <scope>NUCLEOTIDE SEQUENCE</scope>
    <source>
        <strain evidence="2">CBS 606.72</strain>
    </source>
</reference>
<feature type="chain" id="PRO_5041415619" description="Coagulation factor 5/8 type domain-containing protein" evidence="1">
    <location>
        <begin position="20"/>
        <end position="290"/>
    </location>
</feature>
<dbReference type="EMBL" id="JAULSU010000001">
    <property type="protein sequence ID" value="KAK0633986.1"/>
    <property type="molecule type" value="Genomic_DNA"/>
</dbReference>
<evidence type="ECO:0008006" key="4">
    <source>
        <dbReference type="Google" id="ProtNLM"/>
    </source>
</evidence>
<comment type="caution">
    <text evidence="2">The sequence shown here is derived from an EMBL/GenBank/DDBJ whole genome shotgun (WGS) entry which is preliminary data.</text>
</comment>
<gene>
    <name evidence="2" type="ORF">B0T14DRAFT_414815</name>
</gene>
<keyword evidence="3" id="KW-1185">Reference proteome</keyword>
<dbReference type="Proteomes" id="UP001175000">
    <property type="component" value="Unassembled WGS sequence"/>
</dbReference>
<evidence type="ECO:0000256" key="1">
    <source>
        <dbReference type="SAM" id="SignalP"/>
    </source>
</evidence>
<keyword evidence="1" id="KW-0732">Signal</keyword>
<dbReference type="AlphaFoldDB" id="A0AA39XI06"/>
<organism evidence="2 3">
    <name type="scientific">Immersiella caudata</name>
    <dbReference type="NCBI Taxonomy" id="314043"/>
    <lineage>
        <taxon>Eukaryota</taxon>
        <taxon>Fungi</taxon>
        <taxon>Dikarya</taxon>
        <taxon>Ascomycota</taxon>
        <taxon>Pezizomycotina</taxon>
        <taxon>Sordariomycetes</taxon>
        <taxon>Sordariomycetidae</taxon>
        <taxon>Sordariales</taxon>
        <taxon>Lasiosphaeriaceae</taxon>
        <taxon>Immersiella</taxon>
    </lineage>
</organism>
<evidence type="ECO:0000313" key="3">
    <source>
        <dbReference type="Proteomes" id="UP001175000"/>
    </source>
</evidence>
<feature type="signal peptide" evidence="1">
    <location>
        <begin position="1"/>
        <end position="19"/>
    </location>
</feature>
<accession>A0AA39XI06</accession>
<evidence type="ECO:0000313" key="2">
    <source>
        <dbReference type="EMBL" id="KAK0633986.1"/>
    </source>
</evidence>
<sequence length="290" mass="32074">MHRLPSLLFLLSLFPLALAAPIRAIFLFKDVLKSNTDAIKTSGFNTLLIFGIGITADGSINYYSNTPGSSDITVASGGVYIGGSALAEKVRSFKTGNTTVDRIEISMNSQNVRNLMQSPGPGENTPLFKNFAALKEAWGLDAVNNDDEVLYEVASTVTFAKMLGKAGYKYTGAPYTNVRFWRDLISQTNAGLPGERVLFDRVYLQCYDGGARNDPRTWEADLRMKIVPLVWVTNDSKPQFSTTAVQARQKFQQWHSRSSLAGGGYWNDYDIEKMRLSYGEYGGVLKTVFP</sequence>
<proteinExistence type="predicted"/>
<name>A0AA39XI06_9PEZI</name>
<protein>
    <recommendedName>
        <fullName evidence="4">Coagulation factor 5/8 type domain-containing protein</fullName>
    </recommendedName>
</protein>